<accession>A0ABV6IZ93</accession>
<dbReference type="Pfam" id="PF02481">
    <property type="entry name" value="DNA_processg_A"/>
    <property type="match status" value="1"/>
</dbReference>
<sequence length="370" mass="38437">MTPADCLARLRLARTEGVGPQNFRRLLLQHGTAGAALRALAADPANRFAPPGTGAVEREHDAVLAMGGTWLHLGTPSYPPLLAQLEDAPPILAALGNLALLPSRQVAVVGARNASATGRRIAEDMAEALAAEGVTVTSGLARGIDAAAHAGALRHGRTVAAVAGGIDIAYPPENRELQDRIAETGLLLAEAPLGTAPLARHFPRRNRIVAGLSLGIVVVEAAPRSGTLITARLGAEAGREIFAVPGSPLDPRCRGSNDLLRQGAHFCETAQDVLEVLPATAEAIPVFTPPRPSRTPVRPPAAPGESSPSGLLSLIGQTPVTVDEVLRRCHLSSSTARAALLELELEGLIEALPGNRVVRSGIQRTQEPEG</sequence>
<evidence type="ECO:0000313" key="5">
    <source>
        <dbReference type="EMBL" id="MFC0388529.1"/>
    </source>
</evidence>
<feature type="domain" description="Smf/DprA SLOG" evidence="3">
    <location>
        <begin position="73"/>
        <end position="277"/>
    </location>
</feature>
<dbReference type="InterPro" id="IPR003488">
    <property type="entry name" value="DprA"/>
</dbReference>
<reference evidence="5 6" key="1">
    <citation type="submission" date="2024-09" db="EMBL/GenBank/DDBJ databases">
        <authorList>
            <person name="Sun Q."/>
            <person name="Mori K."/>
        </authorList>
    </citation>
    <scope>NUCLEOTIDE SEQUENCE [LARGE SCALE GENOMIC DNA]</scope>
    <source>
        <strain evidence="5 6">CCM 7468</strain>
    </source>
</reference>
<dbReference type="NCBIfam" id="TIGR00732">
    <property type="entry name" value="dprA"/>
    <property type="match status" value="1"/>
</dbReference>
<evidence type="ECO:0000259" key="3">
    <source>
        <dbReference type="Pfam" id="PF02481"/>
    </source>
</evidence>
<protein>
    <submittedName>
        <fullName evidence="5">DNA-processing protein DprA</fullName>
    </submittedName>
</protein>
<dbReference type="RefSeq" id="WP_377055033.1">
    <property type="nucleotide sequence ID" value="NZ_JBHLVZ010000084.1"/>
</dbReference>
<dbReference type="PANTHER" id="PTHR43022:SF1">
    <property type="entry name" value="PROTEIN SMF"/>
    <property type="match status" value="1"/>
</dbReference>
<dbReference type="Gene3D" id="3.40.50.450">
    <property type="match status" value="1"/>
</dbReference>
<dbReference type="Pfam" id="PF21102">
    <property type="entry name" value="DprA_N"/>
    <property type="match status" value="1"/>
</dbReference>
<dbReference type="Pfam" id="PF17782">
    <property type="entry name" value="WHD_DprA"/>
    <property type="match status" value="1"/>
</dbReference>
<evidence type="ECO:0000256" key="1">
    <source>
        <dbReference type="ARBA" id="ARBA00006525"/>
    </source>
</evidence>
<evidence type="ECO:0000256" key="2">
    <source>
        <dbReference type="SAM" id="MobiDB-lite"/>
    </source>
</evidence>
<feature type="region of interest" description="Disordered" evidence="2">
    <location>
        <begin position="288"/>
        <end position="311"/>
    </location>
</feature>
<dbReference type="Proteomes" id="UP001589789">
    <property type="component" value="Unassembled WGS sequence"/>
</dbReference>
<dbReference type="EMBL" id="JBHLVZ010000084">
    <property type="protein sequence ID" value="MFC0388529.1"/>
    <property type="molecule type" value="Genomic_DNA"/>
</dbReference>
<comment type="similarity">
    <text evidence="1">Belongs to the DprA/Smf family.</text>
</comment>
<dbReference type="InterPro" id="IPR057666">
    <property type="entry name" value="DrpA_SLOG"/>
</dbReference>
<dbReference type="InterPro" id="IPR036388">
    <property type="entry name" value="WH-like_DNA-bd_sf"/>
</dbReference>
<gene>
    <name evidence="5" type="primary">dprA</name>
    <name evidence="5" type="ORF">ACFFIC_23735</name>
</gene>
<keyword evidence="6" id="KW-1185">Reference proteome</keyword>
<name>A0ABV6IZ93_9PROT</name>
<feature type="compositionally biased region" description="Pro residues" evidence="2">
    <location>
        <begin position="288"/>
        <end position="302"/>
    </location>
</feature>
<dbReference type="Gene3D" id="1.10.10.10">
    <property type="entry name" value="Winged helix-like DNA-binding domain superfamily/Winged helix DNA-binding domain"/>
    <property type="match status" value="1"/>
</dbReference>
<dbReference type="SUPFAM" id="SSF102405">
    <property type="entry name" value="MCP/YpsA-like"/>
    <property type="match status" value="1"/>
</dbReference>
<feature type="domain" description="DprA winged helix" evidence="4">
    <location>
        <begin position="298"/>
        <end position="355"/>
    </location>
</feature>
<evidence type="ECO:0000313" key="6">
    <source>
        <dbReference type="Proteomes" id="UP001589789"/>
    </source>
</evidence>
<dbReference type="PANTHER" id="PTHR43022">
    <property type="entry name" value="PROTEIN SMF"/>
    <property type="match status" value="1"/>
</dbReference>
<comment type="caution">
    <text evidence="5">The sequence shown here is derived from an EMBL/GenBank/DDBJ whole genome shotgun (WGS) entry which is preliminary data.</text>
</comment>
<dbReference type="InterPro" id="IPR041614">
    <property type="entry name" value="DprA_WH"/>
</dbReference>
<proteinExistence type="inferred from homology"/>
<organism evidence="5 6">
    <name type="scientific">Muricoccus vinaceus</name>
    <dbReference type="NCBI Taxonomy" id="424704"/>
    <lineage>
        <taxon>Bacteria</taxon>
        <taxon>Pseudomonadati</taxon>
        <taxon>Pseudomonadota</taxon>
        <taxon>Alphaproteobacteria</taxon>
        <taxon>Acetobacterales</taxon>
        <taxon>Roseomonadaceae</taxon>
        <taxon>Muricoccus</taxon>
    </lineage>
</organism>
<evidence type="ECO:0000259" key="4">
    <source>
        <dbReference type="Pfam" id="PF17782"/>
    </source>
</evidence>